<dbReference type="PANTHER" id="PTHR23061:SF12">
    <property type="entry name" value="DNA POLYMERASE ALPHA SUBUNIT B"/>
    <property type="match status" value="1"/>
</dbReference>
<dbReference type="GO" id="GO:0005658">
    <property type="term" value="C:alpha DNA polymerase:primase complex"/>
    <property type="evidence" value="ECO:0007669"/>
    <property type="project" value="TreeGrafter"/>
</dbReference>
<dbReference type="InterPro" id="IPR054300">
    <property type="entry name" value="OB_DPOA2"/>
</dbReference>
<evidence type="ECO:0000256" key="4">
    <source>
        <dbReference type="ARBA" id="ARBA00022705"/>
    </source>
</evidence>
<comment type="function">
    <text evidence="6">Accessory subunit of the DNA polymerase alpha complex (also known as the alpha DNA polymerase-primase complex) which plays an essential role in the initiation of DNA synthesis.</text>
</comment>
<feature type="domain" description="DNA polymerase alpha/delta/epsilon subunit B" evidence="8">
    <location>
        <begin position="362"/>
        <end position="594"/>
    </location>
</feature>
<comment type="similarity">
    <text evidence="2 6">Belongs to the DNA polymerase alpha subunit B family.</text>
</comment>
<dbReference type="PANTHER" id="PTHR23061">
    <property type="entry name" value="DNA POLYMERASE 2 ALPHA 70 KDA SUBUNIT"/>
    <property type="match status" value="1"/>
</dbReference>
<feature type="region of interest" description="Disordered" evidence="7">
    <location>
        <begin position="119"/>
        <end position="180"/>
    </location>
</feature>
<dbReference type="Pfam" id="PF04042">
    <property type="entry name" value="DNA_pol_E_B"/>
    <property type="match status" value="1"/>
</dbReference>
<sequence length="658" mass="73764">MSKSEIVAQFGPEAETSEIISFLQELSKIHALTIEDLYIKWEQFSYQKHENRTELNLRNLENFKKFLQLQMEKKAAQASPAVSNPTPSGKAVKPIKPLHSSPSLFGYNIPKGSALKKRKLNTETQGQEKGHKLEFSDGLSENQSSVNNDSVMTNTPPKSSGTSQATGTQDHESGKILTSLNPENIETAEGLDEDSQEKVRITPFYDPERYKFRTMRQSLSDAADVLDLQIETIAKIVQTHYDLSPSDFGDPSVQAQSEIHAVGRIVPDSTTTEEFLNMDSLALETSRMAGVGRRTRLDFTDIDEISLFCGQIVAIRGKNADGDSFKVNEVLPLPYPNSPVSTLDELQKCSAALEGKPLKTLVTNGPYFPCNSFDLHFLEQFTERVNSEIKPHVLIMFGPFIDVTNPMIAKGAIPHFPHLKHQPNTLDEVFTKVMVPILKKIRQDIQVILIPSTRDAISKHASYPQDSYNRKYLQLPKNFKCFVNPATFQLNEVFFGCSNVDTYKDMKEMTKGGNTSMRNRFDRVSEHILQQRRFYPVFPGGIKKKLLSTSNDGKKVYEHISGADLEVPYLGLTEFVGNFTPDIIIIPSEMHHFARVGQNVIMINPGRFIGHSGKPGTYAEISITGPDLENGNLTKVEGPEPTFLHNVWKRARVDIVTI</sequence>
<keyword evidence="11" id="KW-1185">Reference proteome</keyword>
<proteinExistence type="inferred from homology"/>
<evidence type="ECO:0000313" key="11">
    <source>
        <dbReference type="Proteomes" id="UP000510647"/>
    </source>
</evidence>
<accession>A0A7H9HSP9</accession>
<dbReference type="GO" id="GO:0006270">
    <property type="term" value="P:DNA replication initiation"/>
    <property type="evidence" value="ECO:0007669"/>
    <property type="project" value="TreeGrafter"/>
</dbReference>
<dbReference type="Pfam" id="PF22062">
    <property type="entry name" value="OB_DPOA2"/>
    <property type="match status" value="1"/>
</dbReference>
<evidence type="ECO:0000256" key="1">
    <source>
        <dbReference type="ARBA" id="ARBA00004123"/>
    </source>
</evidence>
<feature type="region of interest" description="Disordered" evidence="7">
    <location>
        <begin position="77"/>
        <end position="97"/>
    </location>
</feature>
<evidence type="ECO:0000256" key="3">
    <source>
        <dbReference type="ARBA" id="ARBA00018596"/>
    </source>
</evidence>
<evidence type="ECO:0000256" key="2">
    <source>
        <dbReference type="ARBA" id="ARBA00007299"/>
    </source>
</evidence>
<evidence type="ECO:0000256" key="5">
    <source>
        <dbReference type="ARBA" id="ARBA00023242"/>
    </source>
</evidence>
<feature type="domain" description="DNA polymerase alpha subunit B OB" evidence="9">
    <location>
        <begin position="224"/>
        <end position="333"/>
    </location>
</feature>
<evidence type="ECO:0000256" key="6">
    <source>
        <dbReference type="PIRNR" id="PIRNR018300"/>
    </source>
</evidence>
<keyword evidence="4 6" id="KW-0235">DNA replication</keyword>
<gene>
    <name evidence="10" type="ORF">HG537_0C03650</name>
</gene>
<feature type="compositionally biased region" description="Basic and acidic residues" evidence="7">
    <location>
        <begin position="126"/>
        <end position="135"/>
    </location>
</feature>
<reference evidence="10 11" key="1">
    <citation type="submission" date="2020-06" db="EMBL/GenBank/DDBJ databases">
        <title>The yeast mating-type switching endonuclease HO is a domesticated member of an unorthodox homing genetic element family.</title>
        <authorList>
            <person name="Coughlan A.Y."/>
            <person name="Lombardi L."/>
            <person name="Braun-Galleani S."/>
            <person name="Martos A.R."/>
            <person name="Galeote V."/>
            <person name="Bigey F."/>
            <person name="Dequin S."/>
            <person name="Byrne K.P."/>
            <person name="Wolfe K.H."/>
        </authorList>
    </citation>
    <scope>NUCLEOTIDE SEQUENCE [LARGE SCALE GENOMIC DNA]</scope>
    <source>
        <strain evidence="10 11">CBS2947</strain>
    </source>
</reference>
<dbReference type="AlphaFoldDB" id="A0A7H9HSP9"/>
<name>A0A7H9HSP9_9SACH</name>
<dbReference type="Proteomes" id="UP000510647">
    <property type="component" value="Chromosome 3"/>
</dbReference>
<dbReference type="GO" id="GO:0003677">
    <property type="term" value="F:DNA binding"/>
    <property type="evidence" value="ECO:0007669"/>
    <property type="project" value="InterPro"/>
</dbReference>
<evidence type="ECO:0000256" key="7">
    <source>
        <dbReference type="SAM" id="MobiDB-lite"/>
    </source>
</evidence>
<dbReference type="EMBL" id="CP059269">
    <property type="protein sequence ID" value="QLQ79717.1"/>
    <property type="molecule type" value="Genomic_DNA"/>
</dbReference>
<comment type="subcellular location">
    <subcellularLocation>
        <location evidence="1 6">Nucleus</location>
    </subcellularLocation>
</comment>
<dbReference type="Gene3D" id="3.60.21.60">
    <property type="match status" value="2"/>
</dbReference>
<dbReference type="PIRSF" id="PIRSF018300">
    <property type="entry name" value="DNA_pol_alph_2"/>
    <property type="match status" value="1"/>
</dbReference>
<keyword evidence="5 6" id="KW-0539">Nucleus</keyword>
<dbReference type="InterPro" id="IPR007185">
    <property type="entry name" value="DNA_pol_a/d/e_bsu"/>
</dbReference>
<protein>
    <recommendedName>
        <fullName evidence="3 6">DNA polymerase alpha subunit B</fullName>
    </recommendedName>
</protein>
<dbReference type="InterPro" id="IPR016722">
    <property type="entry name" value="DNA_pol_alpha_bsu"/>
</dbReference>
<evidence type="ECO:0000259" key="8">
    <source>
        <dbReference type="Pfam" id="PF04042"/>
    </source>
</evidence>
<dbReference type="OrthoDB" id="336885at2759"/>
<feature type="compositionally biased region" description="Polar residues" evidence="7">
    <location>
        <begin position="139"/>
        <end position="168"/>
    </location>
</feature>
<evidence type="ECO:0000313" key="10">
    <source>
        <dbReference type="EMBL" id="QLQ79717.1"/>
    </source>
</evidence>
<evidence type="ECO:0000259" key="9">
    <source>
        <dbReference type="Pfam" id="PF22062"/>
    </source>
</evidence>
<organism evidence="10 11">
    <name type="scientific">Torulaspora globosa</name>
    <dbReference type="NCBI Taxonomy" id="48254"/>
    <lineage>
        <taxon>Eukaryota</taxon>
        <taxon>Fungi</taxon>
        <taxon>Dikarya</taxon>
        <taxon>Ascomycota</taxon>
        <taxon>Saccharomycotina</taxon>
        <taxon>Saccharomycetes</taxon>
        <taxon>Saccharomycetales</taxon>
        <taxon>Saccharomycetaceae</taxon>
        <taxon>Torulaspora</taxon>
    </lineage>
</organism>